<reference evidence="10" key="1">
    <citation type="submission" date="2025-08" db="UniProtKB">
        <authorList>
            <consortium name="RefSeq"/>
        </authorList>
    </citation>
    <scope>IDENTIFICATION</scope>
</reference>
<proteinExistence type="predicted"/>
<gene>
    <name evidence="10" type="primary">LOC106816481</name>
</gene>
<feature type="region of interest" description="Disordered" evidence="6">
    <location>
        <begin position="84"/>
        <end position="104"/>
    </location>
</feature>
<keyword evidence="1" id="KW-0143">Chaperone</keyword>
<dbReference type="PANTHER" id="PTHR44360">
    <property type="entry name" value="DNAJ HOMOLOG SUBFAMILY B MEMBER 9"/>
    <property type="match status" value="1"/>
</dbReference>
<evidence type="ECO:0000256" key="3">
    <source>
        <dbReference type="ARBA" id="ARBA00041533"/>
    </source>
</evidence>
<dbReference type="PROSITE" id="PS00636">
    <property type="entry name" value="DNAJ_1"/>
    <property type="match status" value="1"/>
</dbReference>
<organism evidence="9 10">
    <name type="scientific">Priapulus caudatus</name>
    <name type="common">Priapulid worm</name>
    <dbReference type="NCBI Taxonomy" id="37621"/>
    <lineage>
        <taxon>Eukaryota</taxon>
        <taxon>Metazoa</taxon>
        <taxon>Ecdysozoa</taxon>
        <taxon>Scalidophora</taxon>
        <taxon>Priapulida</taxon>
        <taxon>Priapulimorpha</taxon>
        <taxon>Priapulimorphida</taxon>
        <taxon>Priapulidae</taxon>
        <taxon>Priapulus</taxon>
    </lineage>
</organism>
<dbReference type="InterPro" id="IPR001623">
    <property type="entry name" value="DnaJ_domain"/>
</dbReference>
<feature type="chain" id="PRO_5047119454" description="DnaJ homolog subfamily B member 9" evidence="7">
    <location>
        <begin position="22"/>
        <end position="210"/>
    </location>
</feature>
<evidence type="ECO:0000256" key="2">
    <source>
        <dbReference type="ARBA" id="ARBA00040158"/>
    </source>
</evidence>
<dbReference type="SMART" id="SM00271">
    <property type="entry name" value="DnaJ"/>
    <property type="match status" value="1"/>
</dbReference>
<dbReference type="PRINTS" id="PR00625">
    <property type="entry name" value="JDOMAIN"/>
</dbReference>
<evidence type="ECO:0000256" key="6">
    <source>
        <dbReference type="SAM" id="MobiDB-lite"/>
    </source>
</evidence>
<evidence type="ECO:0000313" key="10">
    <source>
        <dbReference type="RefSeq" id="XP_014676592.1"/>
    </source>
</evidence>
<protein>
    <recommendedName>
        <fullName evidence="2">DnaJ homolog subfamily B member 9</fullName>
    </recommendedName>
    <alternativeName>
        <fullName evidence="3">Endoplasmic reticulum DNA J domain-containing protein 4</fullName>
    </alternativeName>
</protein>
<keyword evidence="9" id="KW-1185">Reference proteome</keyword>
<feature type="signal peptide" evidence="7">
    <location>
        <begin position="1"/>
        <end position="21"/>
    </location>
</feature>
<comment type="function">
    <text evidence="4">Co-chaperone for Hsp70 protein HSPA5/BiP that acts as a key repressor of the ERN1/IRE1-mediated unfolded protein response (UPR). J domain-containing co-chaperones stimulate the ATPase activity of Hsp70 proteins and are required for efficient substrate recognition by Hsp70 proteins. In the unstressed endoplasmic reticulum, interacts with the luminal region of ERN1/IRE1 and selectively recruits HSPA5/BiP: HSPA5/BiP disrupts the dimerization of the active ERN1/IRE1 luminal region, thereby inactivating ERN1/IRE1. Also involved in endoplasmic reticulum-associated degradation (ERAD) of misfolded proteins. Required for survival of B-cell progenitors and normal antibody production.</text>
</comment>
<evidence type="ECO:0000313" key="9">
    <source>
        <dbReference type="Proteomes" id="UP000695022"/>
    </source>
</evidence>
<accession>A0ABM1EWM1</accession>
<keyword evidence="7" id="KW-0732">Signal</keyword>
<dbReference type="RefSeq" id="XP_014676592.1">
    <property type="nucleotide sequence ID" value="XM_014821106.1"/>
</dbReference>
<evidence type="ECO:0000256" key="4">
    <source>
        <dbReference type="ARBA" id="ARBA00045428"/>
    </source>
</evidence>
<dbReference type="PANTHER" id="PTHR44360:SF1">
    <property type="entry name" value="DNAJ HOMOLOG SUBFAMILY B MEMBER 9"/>
    <property type="match status" value="1"/>
</dbReference>
<dbReference type="InterPro" id="IPR051948">
    <property type="entry name" value="Hsp70_co-chaperone_J-domain"/>
</dbReference>
<evidence type="ECO:0000256" key="5">
    <source>
        <dbReference type="ARBA" id="ARBA00046365"/>
    </source>
</evidence>
<dbReference type="Proteomes" id="UP000695022">
    <property type="component" value="Unplaced"/>
</dbReference>
<evidence type="ECO:0000259" key="8">
    <source>
        <dbReference type="PROSITE" id="PS50076"/>
    </source>
</evidence>
<dbReference type="PROSITE" id="PS50076">
    <property type="entry name" value="DNAJ_2"/>
    <property type="match status" value="1"/>
</dbReference>
<sequence length="210" mass="24244">MKLQPMLMVTCSLALVGAASGKAWDHYDTLGVGRKASDAEVKKAFRTLAKKYHPDKNKAEDAEEQFTKIAQAYEVLSDKERRRQYDSMGHAAHTQTDSRQQQPTSGDFSFDFADIFSHFDSDSFRFEVPKKGYKFGDFNFKSIFDDMDDGIFGDFMMDDLPNFGFHGNKQKRHQQRHRRNHHTWEATGSEHCRKVTERMGNTVTTYMKCS</sequence>
<dbReference type="InterPro" id="IPR036869">
    <property type="entry name" value="J_dom_sf"/>
</dbReference>
<comment type="subunit">
    <text evidence="5">Interacts with HSPA5/BiP; interaction is direct. Interacts with ERN1/IRE1 (via the luminal region). Interacts with DERL1.</text>
</comment>
<dbReference type="CDD" id="cd06257">
    <property type="entry name" value="DnaJ"/>
    <property type="match status" value="1"/>
</dbReference>
<evidence type="ECO:0000256" key="7">
    <source>
        <dbReference type="SAM" id="SignalP"/>
    </source>
</evidence>
<feature type="domain" description="J" evidence="8">
    <location>
        <begin position="25"/>
        <end position="89"/>
    </location>
</feature>
<dbReference type="InterPro" id="IPR018253">
    <property type="entry name" value="DnaJ_domain_CS"/>
</dbReference>
<name>A0ABM1EWM1_PRICU</name>
<dbReference type="Gene3D" id="1.10.287.110">
    <property type="entry name" value="DnaJ domain"/>
    <property type="match status" value="1"/>
</dbReference>
<dbReference type="GeneID" id="106816481"/>
<dbReference type="SUPFAM" id="SSF46565">
    <property type="entry name" value="Chaperone J-domain"/>
    <property type="match status" value="1"/>
</dbReference>
<feature type="compositionally biased region" description="Polar residues" evidence="6">
    <location>
        <begin position="93"/>
        <end position="104"/>
    </location>
</feature>
<dbReference type="Pfam" id="PF00226">
    <property type="entry name" value="DnaJ"/>
    <property type="match status" value="1"/>
</dbReference>
<evidence type="ECO:0000256" key="1">
    <source>
        <dbReference type="ARBA" id="ARBA00023186"/>
    </source>
</evidence>